<evidence type="ECO:0000259" key="1">
    <source>
        <dbReference type="Pfam" id="PF01370"/>
    </source>
</evidence>
<protein>
    <submittedName>
        <fullName evidence="2">NAD-dependent epimerase/dehydratase family protein</fullName>
    </submittedName>
</protein>
<reference evidence="3" key="1">
    <citation type="journal article" date="2019" name="Int. J. Syst. Evol. Microbiol.">
        <title>The Global Catalogue of Microorganisms (GCM) 10K type strain sequencing project: providing services to taxonomists for standard genome sequencing and annotation.</title>
        <authorList>
            <consortium name="The Broad Institute Genomics Platform"/>
            <consortium name="The Broad Institute Genome Sequencing Center for Infectious Disease"/>
            <person name="Wu L."/>
            <person name="Ma J."/>
        </authorList>
    </citation>
    <scope>NUCLEOTIDE SEQUENCE [LARGE SCALE GENOMIC DNA]</scope>
    <source>
        <strain evidence="3">KACC 12634</strain>
    </source>
</reference>
<accession>A0ABW2DBV1</accession>
<evidence type="ECO:0000313" key="2">
    <source>
        <dbReference type="EMBL" id="MFC6958553.1"/>
    </source>
</evidence>
<dbReference type="EMBL" id="JBHSYS010000003">
    <property type="protein sequence ID" value="MFC6958553.1"/>
    <property type="molecule type" value="Genomic_DNA"/>
</dbReference>
<dbReference type="InterPro" id="IPR050177">
    <property type="entry name" value="Lipid_A_modif_metabolic_enz"/>
</dbReference>
<dbReference type="Proteomes" id="UP001596470">
    <property type="component" value="Unassembled WGS sequence"/>
</dbReference>
<organism evidence="2 3">
    <name type="scientific">Glycomyces mayteni</name>
    <dbReference type="NCBI Taxonomy" id="543887"/>
    <lineage>
        <taxon>Bacteria</taxon>
        <taxon>Bacillati</taxon>
        <taxon>Actinomycetota</taxon>
        <taxon>Actinomycetes</taxon>
        <taxon>Glycomycetales</taxon>
        <taxon>Glycomycetaceae</taxon>
        <taxon>Glycomyces</taxon>
    </lineage>
</organism>
<dbReference type="PANTHER" id="PTHR43245">
    <property type="entry name" value="BIFUNCTIONAL POLYMYXIN RESISTANCE PROTEIN ARNA"/>
    <property type="match status" value="1"/>
</dbReference>
<comment type="caution">
    <text evidence="2">The sequence shown here is derived from an EMBL/GenBank/DDBJ whole genome shotgun (WGS) entry which is preliminary data.</text>
</comment>
<name>A0ABW2DBV1_9ACTN</name>
<dbReference type="PANTHER" id="PTHR43245:SF55">
    <property type="entry name" value="NAD(P)-BINDING DOMAIN-CONTAINING PROTEIN"/>
    <property type="match status" value="1"/>
</dbReference>
<sequence length="288" mass="32039">MARAAVTGGSGKLGRAVVRDLVEHGWDVVNLDRRPSPDHPDPFSFPYSQVDLTDYGQAVEALTRIDDRYDGVDALVHLAAIPAPGLQPNSAVFRNNMLTSYNVFAAARLAGIENIVWASSETVLGLPFETPPPYLPVDEEYAPRPESTYSLVKTMEETMVDQFCRWNPALKATGLRFSNVMYPEDYAKFPAFNDDPALRRWNLWSYIDARDGALAVRLGLEREGAGKEVFVIASPDTVMTTPTADLVAAHYPDLELKRPVSGHETLLSIDKARRLLGFDPKHSWRDHV</sequence>
<dbReference type="Pfam" id="PF01370">
    <property type="entry name" value="Epimerase"/>
    <property type="match status" value="1"/>
</dbReference>
<dbReference type="RefSeq" id="WP_382351865.1">
    <property type="nucleotide sequence ID" value="NZ_JBHMBP010000003.1"/>
</dbReference>
<dbReference type="InterPro" id="IPR036291">
    <property type="entry name" value="NAD(P)-bd_dom_sf"/>
</dbReference>
<evidence type="ECO:0000313" key="3">
    <source>
        <dbReference type="Proteomes" id="UP001596470"/>
    </source>
</evidence>
<gene>
    <name evidence="2" type="ORF">ACFQS3_15215</name>
</gene>
<dbReference type="InterPro" id="IPR001509">
    <property type="entry name" value="Epimerase_deHydtase"/>
</dbReference>
<feature type="domain" description="NAD-dependent epimerase/dehydratase" evidence="1">
    <location>
        <begin position="5"/>
        <end position="189"/>
    </location>
</feature>
<dbReference type="Gene3D" id="3.40.50.720">
    <property type="entry name" value="NAD(P)-binding Rossmann-like Domain"/>
    <property type="match status" value="1"/>
</dbReference>
<proteinExistence type="predicted"/>
<keyword evidence="3" id="KW-1185">Reference proteome</keyword>
<dbReference type="SUPFAM" id="SSF51735">
    <property type="entry name" value="NAD(P)-binding Rossmann-fold domains"/>
    <property type="match status" value="1"/>
</dbReference>